<dbReference type="Proteomes" id="UP001329151">
    <property type="component" value="Chromosome"/>
</dbReference>
<dbReference type="EMBL" id="AP028947">
    <property type="protein sequence ID" value="BET25470.1"/>
    <property type="molecule type" value="Genomic_DNA"/>
</dbReference>
<dbReference type="InterPro" id="IPR024370">
    <property type="entry name" value="PBP_domain"/>
</dbReference>
<accession>A0AA86J6R6</accession>
<evidence type="ECO:0000313" key="3">
    <source>
        <dbReference type="EMBL" id="BET25470.1"/>
    </source>
</evidence>
<dbReference type="Gene3D" id="3.40.190.10">
    <property type="entry name" value="Periplasmic binding protein-like II"/>
    <property type="match status" value="1"/>
</dbReference>
<reference evidence="3 4" key="1">
    <citation type="submission" date="2023-10" db="EMBL/GenBank/DDBJ databases">
        <title>Complete Genome Sequence of Limnobacter thiooxidans CS-K2T, Isolated from freshwater lake sediments in Bavaria, Germany.</title>
        <authorList>
            <person name="Naruki M."/>
            <person name="Watanabe A."/>
            <person name="Warashina T."/>
            <person name="Morita T."/>
            <person name="Arakawa K."/>
        </authorList>
    </citation>
    <scope>NUCLEOTIDE SEQUENCE [LARGE SCALE GENOMIC DNA]</scope>
    <source>
        <strain evidence="3 4">CS-K2</strain>
    </source>
</reference>
<evidence type="ECO:0000313" key="4">
    <source>
        <dbReference type="Proteomes" id="UP001329151"/>
    </source>
</evidence>
<keyword evidence="4" id="KW-1185">Reference proteome</keyword>
<dbReference type="RefSeq" id="WP_130558817.1">
    <property type="nucleotide sequence ID" value="NZ_AP028947.1"/>
</dbReference>
<dbReference type="GO" id="GO:0003677">
    <property type="term" value="F:DNA binding"/>
    <property type="evidence" value="ECO:0007669"/>
    <property type="project" value="InterPro"/>
</dbReference>
<name>A0AA86J6R6_9BURK</name>
<dbReference type="PANTHER" id="PTHR38431:SF1">
    <property type="entry name" value="BLL2305 PROTEIN"/>
    <property type="match status" value="1"/>
</dbReference>
<feature type="domain" description="PBP" evidence="1">
    <location>
        <begin position="88"/>
        <end position="269"/>
    </location>
</feature>
<dbReference type="Pfam" id="PF12727">
    <property type="entry name" value="PBP_like"/>
    <property type="match status" value="1"/>
</dbReference>
<sequence length="296" mass="32189">MTAADPNTPEFLTTKEVAELLRIKERKLYDLVSAQEIPCVKATGKLLFPKAELMHWIRTGEKPVQTQTAPRLNVVSGSHDPLLEWAIRESGCGLAMQFDGSSSGLDVFENAGSMATGLHVLNPAATAWNIHVVQTRFASSHVVLVNWAVRQQGLIVARDNPKRIGSVADLSALKVALRQRGAGGMILFEHLLQAQGLKLDTLNVTETCRTENDTVAAVAGGRADAAPGLQALALQFGLGFVPTQTEQFDLLVCRKAWFESPFQTLLKFTQTSEFKTKAQQFAGYDTTALGTVVWNA</sequence>
<dbReference type="Pfam" id="PF12728">
    <property type="entry name" value="HTH_17"/>
    <property type="match status" value="1"/>
</dbReference>
<dbReference type="InterPro" id="IPR041657">
    <property type="entry name" value="HTH_17"/>
</dbReference>
<proteinExistence type="predicted"/>
<dbReference type="PANTHER" id="PTHR38431">
    <property type="entry name" value="BLL2305 PROTEIN"/>
    <property type="match status" value="1"/>
</dbReference>
<dbReference type="InterPro" id="IPR010093">
    <property type="entry name" value="SinI_DNA-bd"/>
</dbReference>
<feature type="domain" description="Helix-turn-helix" evidence="2">
    <location>
        <begin position="11"/>
        <end position="59"/>
    </location>
</feature>
<gene>
    <name evidence="3" type="ORF">RGQ30_09710</name>
</gene>
<evidence type="ECO:0000259" key="1">
    <source>
        <dbReference type="Pfam" id="PF12727"/>
    </source>
</evidence>
<dbReference type="AlphaFoldDB" id="A0AA86J6R6"/>
<dbReference type="SUPFAM" id="SSF53850">
    <property type="entry name" value="Periplasmic binding protein-like II"/>
    <property type="match status" value="1"/>
</dbReference>
<protein>
    <submittedName>
        <fullName evidence="3">Helix-turn-helix transcriptional regulator</fullName>
    </submittedName>
</protein>
<evidence type="ECO:0000259" key="2">
    <source>
        <dbReference type="Pfam" id="PF12728"/>
    </source>
</evidence>
<dbReference type="NCBIfam" id="TIGR01764">
    <property type="entry name" value="excise"/>
    <property type="match status" value="1"/>
</dbReference>
<dbReference type="KEGG" id="lto:RGQ30_09710"/>
<organism evidence="3 4">
    <name type="scientific">Limnobacter thiooxidans</name>
    <dbReference type="NCBI Taxonomy" id="131080"/>
    <lineage>
        <taxon>Bacteria</taxon>
        <taxon>Pseudomonadati</taxon>
        <taxon>Pseudomonadota</taxon>
        <taxon>Betaproteobacteria</taxon>
        <taxon>Burkholderiales</taxon>
        <taxon>Burkholderiaceae</taxon>
        <taxon>Limnobacter</taxon>
    </lineage>
</organism>